<comment type="caution">
    <text evidence="2">The sequence shown here is derived from an EMBL/GenBank/DDBJ whole genome shotgun (WGS) entry which is preliminary data.</text>
</comment>
<accession>A0A8S9RVJ4</accession>
<sequence>MKVTGSPVSRSSVPSTKKKKGARSPTSISVSLRQCNLMSGLGSPKAFGAGHGLSGTKADQLGPSLSVDQKKPRNTQDKQR</sequence>
<feature type="compositionally biased region" description="Polar residues" evidence="1">
    <location>
        <begin position="24"/>
        <end position="37"/>
    </location>
</feature>
<evidence type="ECO:0000313" key="2">
    <source>
        <dbReference type="EMBL" id="KAF3584807.1"/>
    </source>
</evidence>
<evidence type="ECO:0000256" key="1">
    <source>
        <dbReference type="SAM" id="MobiDB-lite"/>
    </source>
</evidence>
<protein>
    <submittedName>
        <fullName evidence="2">Uncharacterized protein</fullName>
    </submittedName>
</protein>
<dbReference type="AlphaFoldDB" id="A0A8S9RVJ4"/>
<feature type="compositionally biased region" description="Polar residues" evidence="1">
    <location>
        <begin position="1"/>
        <end position="15"/>
    </location>
</feature>
<gene>
    <name evidence="2" type="ORF">F2Q69_00028087</name>
</gene>
<reference evidence="2" key="1">
    <citation type="submission" date="2019-12" db="EMBL/GenBank/DDBJ databases">
        <title>Genome sequencing and annotation of Brassica cretica.</title>
        <authorList>
            <person name="Studholme D.J."/>
            <person name="Sarris P."/>
        </authorList>
    </citation>
    <scope>NUCLEOTIDE SEQUENCE</scope>
    <source>
        <strain evidence="2">PFS-109/04</strain>
        <tissue evidence="2">Leaf</tissue>
    </source>
</reference>
<dbReference type="EMBL" id="QGKX02000088">
    <property type="protein sequence ID" value="KAF3584807.1"/>
    <property type="molecule type" value="Genomic_DNA"/>
</dbReference>
<proteinExistence type="predicted"/>
<feature type="compositionally biased region" description="Basic and acidic residues" evidence="1">
    <location>
        <begin position="68"/>
        <end position="80"/>
    </location>
</feature>
<name>A0A8S9RVJ4_BRACR</name>
<organism evidence="2 3">
    <name type="scientific">Brassica cretica</name>
    <name type="common">Mustard</name>
    <dbReference type="NCBI Taxonomy" id="69181"/>
    <lineage>
        <taxon>Eukaryota</taxon>
        <taxon>Viridiplantae</taxon>
        <taxon>Streptophyta</taxon>
        <taxon>Embryophyta</taxon>
        <taxon>Tracheophyta</taxon>
        <taxon>Spermatophyta</taxon>
        <taxon>Magnoliopsida</taxon>
        <taxon>eudicotyledons</taxon>
        <taxon>Gunneridae</taxon>
        <taxon>Pentapetalae</taxon>
        <taxon>rosids</taxon>
        <taxon>malvids</taxon>
        <taxon>Brassicales</taxon>
        <taxon>Brassicaceae</taxon>
        <taxon>Brassiceae</taxon>
        <taxon>Brassica</taxon>
    </lineage>
</organism>
<feature type="region of interest" description="Disordered" evidence="1">
    <location>
        <begin position="1"/>
        <end position="80"/>
    </location>
</feature>
<dbReference type="Proteomes" id="UP000712600">
    <property type="component" value="Unassembled WGS sequence"/>
</dbReference>
<evidence type="ECO:0000313" key="3">
    <source>
        <dbReference type="Proteomes" id="UP000712600"/>
    </source>
</evidence>